<dbReference type="InterPro" id="IPR014832">
    <property type="entry name" value="TnsA_C"/>
</dbReference>
<accession>A0A2S6HBA1</accession>
<evidence type="ECO:0000259" key="2">
    <source>
        <dbReference type="Pfam" id="PF08722"/>
    </source>
</evidence>
<evidence type="ECO:0000313" key="4">
    <source>
        <dbReference type="Proteomes" id="UP000240010"/>
    </source>
</evidence>
<keyword evidence="3" id="KW-0378">Hydrolase</keyword>
<evidence type="ECO:0000259" key="1">
    <source>
        <dbReference type="Pfam" id="PF08721"/>
    </source>
</evidence>
<feature type="domain" description="TnsA endonuclease N-terminal" evidence="2">
    <location>
        <begin position="67"/>
        <end position="153"/>
    </location>
</feature>
<reference evidence="3 4" key="1">
    <citation type="submission" date="2018-02" db="EMBL/GenBank/DDBJ databases">
        <title>Subsurface microbial communities from deep shales in Ohio and West Virginia, USA.</title>
        <authorList>
            <person name="Wrighton K."/>
        </authorList>
    </citation>
    <scope>NUCLEOTIDE SEQUENCE [LARGE SCALE GENOMIC DNA]</scope>
    <source>
        <strain evidence="3 4">OWC-DMM</strain>
    </source>
</reference>
<dbReference type="InterPro" id="IPR014833">
    <property type="entry name" value="TnsA_N"/>
</dbReference>
<dbReference type="EMBL" id="PTIZ01000007">
    <property type="protein sequence ID" value="PPK74764.1"/>
    <property type="molecule type" value="Genomic_DNA"/>
</dbReference>
<keyword evidence="3" id="KW-0255">Endonuclease</keyword>
<dbReference type="Pfam" id="PF08721">
    <property type="entry name" value="Tn7_Tnp_TnsA_C"/>
    <property type="match status" value="1"/>
</dbReference>
<dbReference type="Proteomes" id="UP000240010">
    <property type="component" value="Unassembled WGS sequence"/>
</dbReference>
<organism evidence="3 4">
    <name type="scientific">Methylobacter tundripaludum</name>
    <dbReference type="NCBI Taxonomy" id="173365"/>
    <lineage>
        <taxon>Bacteria</taxon>
        <taxon>Pseudomonadati</taxon>
        <taxon>Pseudomonadota</taxon>
        <taxon>Gammaproteobacteria</taxon>
        <taxon>Methylococcales</taxon>
        <taxon>Methylococcaceae</taxon>
        <taxon>Methylobacter</taxon>
    </lineage>
</organism>
<name>A0A2S6HBA1_9GAMM</name>
<keyword evidence="3" id="KW-0540">Nuclease</keyword>
<evidence type="ECO:0000313" key="3">
    <source>
        <dbReference type="EMBL" id="PPK74764.1"/>
    </source>
</evidence>
<sequence>MLFMTTKSSKRQWLSPKGDIETGQSGRKITMSPVKNTGRFATQKATKSQDFESLLERDFMMLLEYDTRVASFTSQPITLRWIDENGVKRSYTPDILVRYKPWLEENDSSPRLILFEVKPRAVLKRKWSKLKPTFKAAIAWTRKMGYQFKIVTEKEIQTPYLNNIKFLLRFRSDMPVDDIANNQKHLVLEMIVKMQKTTPKLLLEAISTIQVRQAEFLPWIWHLISNNAIGCDLMQPINMNSPIWCIFSSRISHD</sequence>
<dbReference type="AlphaFoldDB" id="A0A2S6HBA1"/>
<dbReference type="Pfam" id="PF08722">
    <property type="entry name" value="Tn7_TnsA-like_N"/>
    <property type="match status" value="1"/>
</dbReference>
<gene>
    <name evidence="3" type="ORF">B0F87_1077</name>
</gene>
<dbReference type="Gene3D" id="3.40.1350.10">
    <property type="match status" value="1"/>
</dbReference>
<feature type="domain" description="TnsA endonuclease C-terminal" evidence="1">
    <location>
        <begin position="155"/>
        <end position="233"/>
    </location>
</feature>
<protein>
    <submittedName>
        <fullName evidence="3">TnsA endonuclease-like protein</fullName>
    </submittedName>
</protein>
<dbReference type="GO" id="GO:0004519">
    <property type="term" value="F:endonuclease activity"/>
    <property type="evidence" value="ECO:0007669"/>
    <property type="project" value="UniProtKB-KW"/>
</dbReference>
<proteinExistence type="predicted"/>
<comment type="caution">
    <text evidence="3">The sequence shown here is derived from an EMBL/GenBank/DDBJ whole genome shotgun (WGS) entry which is preliminary data.</text>
</comment>
<dbReference type="InterPro" id="IPR011856">
    <property type="entry name" value="tRNA_endonuc-like_dom_sf"/>
</dbReference>
<dbReference type="GO" id="GO:0003676">
    <property type="term" value="F:nucleic acid binding"/>
    <property type="evidence" value="ECO:0007669"/>
    <property type="project" value="InterPro"/>
</dbReference>